<name>A0A2Z5JJ99_STRAR</name>
<dbReference type="GO" id="GO:0016791">
    <property type="term" value="F:phosphatase activity"/>
    <property type="evidence" value="ECO:0007669"/>
    <property type="project" value="TreeGrafter"/>
</dbReference>
<dbReference type="PANTHER" id="PTHR43156:SF2">
    <property type="entry name" value="STAGE II SPORULATION PROTEIN E"/>
    <property type="match status" value="1"/>
</dbReference>
<evidence type="ECO:0000313" key="5">
    <source>
        <dbReference type="Proteomes" id="UP000252698"/>
    </source>
</evidence>
<dbReference type="InterPro" id="IPR001932">
    <property type="entry name" value="PPM-type_phosphatase-like_dom"/>
</dbReference>
<protein>
    <recommendedName>
        <fullName evidence="3">PPM-type phosphatase domain-containing protein</fullName>
    </recommendedName>
</protein>
<dbReference type="CDD" id="cd16936">
    <property type="entry name" value="HATPase_RsbW-like"/>
    <property type="match status" value="1"/>
</dbReference>
<feature type="region of interest" description="Disordered" evidence="2">
    <location>
        <begin position="170"/>
        <end position="207"/>
    </location>
</feature>
<evidence type="ECO:0000259" key="3">
    <source>
        <dbReference type="SMART" id="SM00331"/>
    </source>
</evidence>
<dbReference type="SUPFAM" id="SSF55874">
    <property type="entry name" value="ATPase domain of HSP90 chaperone/DNA topoisomerase II/histidine kinase"/>
    <property type="match status" value="1"/>
</dbReference>
<dbReference type="Pfam" id="PF07228">
    <property type="entry name" value="SpoIIE"/>
    <property type="match status" value="1"/>
</dbReference>
<dbReference type="InterPro" id="IPR052016">
    <property type="entry name" value="Bact_Sigma-Reg"/>
</dbReference>
<dbReference type="InterPro" id="IPR036890">
    <property type="entry name" value="HATPase_C_sf"/>
</dbReference>
<dbReference type="InterPro" id="IPR036457">
    <property type="entry name" value="PPM-type-like_dom_sf"/>
</dbReference>
<proteinExistence type="predicted"/>
<dbReference type="PANTHER" id="PTHR43156">
    <property type="entry name" value="STAGE II SPORULATION PROTEIN E-RELATED"/>
    <property type="match status" value="1"/>
</dbReference>
<dbReference type="Gene3D" id="3.30.450.40">
    <property type="match status" value="1"/>
</dbReference>
<dbReference type="GeneID" id="95521923"/>
<dbReference type="InterPro" id="IPR029016">
    <property type="entry name" value="GAF-like_dom_sf"/>
</dbReference>
<dbReference type="InterPro" id="IPR003018">
    <property type="entry name" value="GAF"/>
</dbReference>
<dbReference type="AlphaFoldDB" id="A0A2Z5JJ99"/>
<reference evidence="4 5" key="1">
    <citation type="journal article" date="2018" name="Front. Microbiol.">
        <title>Genome Sequencing of Streptomyces atratus SCSIOZH16 and Activation Production of Nocardamine via Metabolic Engineering.</title>
        <authorList>
            <person name="Li Y."/>
            <person name="Zhang C."/>
            <person name="Liu C."/>
            <person name="Ju J."/>
            <person name="Ma J."/>
        </authorList>
    </citation>
    <scope>NUCLEOTIDE SEQUENCE [LARGE SCALE GENOMIC DNA]</scope>
    <source>
        <strain evidence="4 5">SCSIO_ZH16</strain>
    </source>
</reference>
<dbReference type="KEGG" id="sata:C5746_26345"/>
<dbReference type="Pfam" id="PF13492">
    <property type="entry name" value="GAF_3"/>
    <property type="match status" value="1"/>
</dbReference>
<dbReference type="Gene3D" id="3.60.40.10">
    <property type="entry name" value="PPM-type phosphatase domain"/>
    <property type="match status" value="1"/>
</dbReference>
<dbReference type="Gene3D" id="3.30.565.10">
    <property type="entry name" value="Histidine kinase-like ATPase, C-terminal domain"/>
    <property type="match status" value="1"/>
</dbReference>
<evidence type="ECO:0000256" key="2">
    <source>
        <dbReference type="SAM" id="MobiDB-lite"/>
    </source>
</evidence>
<feature type="domain" description="PPM-type phosphatase" evidence="3">
    <location>
        <begin position="389"/>
        <end position="618"/>
    </location>
</feature>
<organism evidence="4 5">
    <name type="scientific">Streptomyces atratus</name>
    <dbReference type="NCBI Taxonomy" id="1893"/>
    <lineage>
        <taxon>Bacteria</taxon>
        <taxon>Bacillati</taxon>
        <taxon>Actinomycetota</taxon>
        <taxon>Actinomycetes</taxon>
        <taxon>Kitasatosporales</taxon>
        <taxon>Streptomycetaceae</taxon>
        <taxon>Streptomyces</taxon>
    </lineage>
</organism>
<accession>A0A2Z5JJ99</accession>
<gene>
    <name evidence="4" type="ORF">C5746_26345</name>
</gene>
<dbReference type="SMART" id="SM00331">
    <property type="entry name" value="PP2C_SIG"/>
    <property type="match status" value="1"/>
</dbReference>
<sequence length="637" mass="68019">MVIPLSVHASQSVSRKGLSANQLAAARAREFVCAALHGWTAALADGHGGEASATDAGAAPAPVPVPEEIEGLVDDAVLLVSELVTNAVMYAGTDIDVVCRLERNPATRVGVVVEVVDRHPARGVRGGVDTRHGEPGYGLQLVNALSESWGVTYRRAEKRVWFRLEVAERETPATDPASSRPGTTEPGSGARSRDAGPPAHPAQAHGHALEWADRGGPSFLAETSELLAGQLDEAMVTALAAQMLVPRLADWCGIWLSTPGRGLQLSRVWHADEQRMTPLREELERFPPPTALRAGGTPWPWPESAGADRAGGSAFAFPLVARDSDQGVLLLGRAVQRQMTDTVVRMVQDVARRVAQAVFTARQYTRQRRISAALQRRQLPATLATIAGVDTAIVYEPHGEGQTVGGDFYDIFPMGEDHWCFLLGDVQGKDPEAMSVTGLARHLVRLLAREGHGVESVLGRLNVAMAEESAEAFALGAEQTGSRFLSLLYGELTVDPCVAGARCTVATAGHPPPLHLFADGRVEPASEPQMLLGVDEGAEFRAGTFDLAPGETLLCVTDGVTERRCGNWQLDDNDGLADVLRQGMGLGAKALAEHVRRAAHDFGVGPVEDDLSVLVLQAVTEDSCERRTRTSTRADRA</sequence>
<dbReference type="Proteomes" id="UP000252698">
    <property type="component" value="Chromosome"/>
</dbReference>
<dbReference type="SUPFAM" id="SSF81606">
    <property type="entry name" value="PP2C-like"/>
    <property type="match status" value="1"/>
</dbReference>
<evidence type="ECO:0000256" key="1">
    <source>
        <dbReference type="ARBA" id="ARBA00022801"/>
    </source>
</evidence>
<keyword evidence="1" id="KW-0378">Hydrolase</keyword>
<evidence type="ECO:0000313" key="4">
    <source>
        <dbReference type="EMBL" id="AXE79865.1"/>
    </source>
</evidence>
<dbReference type="SUPFAM" id="SSF55781">
    <property type="entry name" value="GAF domain-like"/>
    <property type="match status" value="1"/>
</dbReference>
<dbReference type="EMBL" id="CP027306">
    <property type="protein sequence ID" value="AXE79865.1"/>
    <property type="molecule type" value="Genomic_DNA"/>
</dbReference>
<feature type="compositionally biased region" description="Low complexity" evidence="2">
    <location>
        <begin position="195"/>
        <end position="206"/>
    </location>
</feature>
<feature type="compositionally biased region" description="Polar residues" evidence="2">
    <location>
        <begin position="176"/>
        <end position="186"/>
    </location>
</feature>
<dbReference type="RefSeq" id="WP_114246345.1">
    <property type="nucleotide sequence ID" value="NZ_CP027306.1"/>
</dbReference>